<organism evidence="2 3">
    <name type="scientific">Chryseobacterium camelliae</name>
    <dbReference type="NCBI Taxonomy" id="1265445"/>
    <lineage>
        <taxon>Bacteria</taxon>
        <taxon>Pseudomonadati</taxon>
        <taxon>Bacteroidota</taxon>
        <taxon>Flavobacteriia</taxon>
        <taxon>Flavobacteriales</taxon>
        <taxon>Weeksellaceae</taxon>
        <taxon>Chryseobacterium group</taxon>
        <taxon>Chryseobacterium</taxon>
    </lineage>
</organism>
<keyword evidence="1" id="KW-1133">Transmembrane helix</keyword>
<keyword evidence="1" id="KW-0472">Membrane</keyword>
<name>A0ABY7QPX9_9FLAO</name>
<keyword evidence="3" id="KW-1185">Reference proteome</keyword>
<gene>
    <name evidence="2" type="ORF">PFY12_02665</name>
</gene>
<evidence type="ECO:0000313" key="2">
    <source>
        <dbReference type="EMBL" id="WBV61032.1"/>
    </source>
</evidence>
<feature type="transmembrane region" description="Helical" evidence="1">
    <location>
        <begin position="42"/>
        <end position="61"/>
    </location>
</feature>
<evidence type="ECO:0008006" key="4">
    <source>
        <dbReference type="Google" id="ProtNLM"/>
    </source>
</evidence>
<sequence length="230" mass="26621">MLNKLKSDYEELEIKPSSDLWERLEGKLVKEPEIVLKPAFQWWKYAAVVIFLISFGSLFYFNRHKTGFNDKPTEYIVKKNVERTMTPIHSEFEHQAVVSNEEKVIKNEGKFVVESHTTTAEDVSRLEKENTIIQSQISEDKPQQFVNVDVQPAKVENQTVNLPLFAEAKKEKTKYINADELLLGREFDKTREENQNVHKQFGVLDASKIKVKSPNSLKILGFTIFSDSLK</sequence>
<evidence type="ECO:0000313" key="3">
    <source>
        <dbReference type="Proteomes" id="UP001210978"/>
    </source>
</evidence>
<accession>A0ABY7QPX9</accession>
<keyword evidence="1" id="KW-0812">Transmembrane</keyword>
<evidence type="ECO:0000256" key="1">
    <source>
        <dbReference type="SAM" id="Phobius"/>
    </source>
</evidence>
<dbReference type="Proteomes" id="UP001210978">
    <property type="component" value="Chromosome"/>
</dbReference>
<reference evidence="2 3" key="1">
    <citation type="submission" date="2023-01" db="EMBL/GenBank/DDBJ databases">
        <title>Complete genome of Chryseobacterium camelliae VAN22-5A.</title>
        <authorList>
            <person name="Zong G."/>
            <person name="Cao G."/>
        </authorList>
    </citation>
    <scope>NUCLEOTIDE SEQUENCE [LARGE SCALE GENOMIC DNA]</scope>
    <source>
        <strain evidence="2 3">VAN22-5A</strain>
    </source>
</reference>
<dbReference type="EMBL" id="CP115859">
    <property type="protein sequence ID" value="WBV61032.1"/>
    <property type="molecule type" value="Genomic_DNA"/>
</dbReference>
<proteinExistence type="predicted"/>
<dbReference type="RefSeq" id="WP_271149336.1">
    <property type="nucleotide sequence ID" value="NZ_CP115859.1"/>
</dbReference>
<protein>
    <recommendedName>
        <fullName evidence="4">Anti-sigma factor</fullName>
    </recommendedName>
</protein>